<name>A0AA37I712_9BURK</name>
<organism evidence="2 3">
    <name type="scientific">Caballeronia novacaledonica</name>
    <dbReference type="NCBI Taxonomy" id="1544861"/>
    <lineage>
        <taxon>Bacteria</taxon>
        <taxon>Pseudomonadati</taxon>
        <taxon>Pseudomonadota</taxon>
        <taxon>Betaproteobacteria</taxon>
        <taxon>Burkholderiales</taxon>
        <taxon>Burkholderiaceae</taxon>
        <taxon>Caballeronia</taxon>
    </lineage>
</organism>
<proteinExistence type="predicted"/>
<evidence type="ECO:0000313" key="2">
    <source>
        <dbReference type="EMBL" id="GJH24501.1"/>
    </source>
</evidence>
<dbReference type="RefSeq" id="WP_238210931.1">
    <property type="nucleotide sequence ID" value="NZ_BPUS01000002.1"/>
</dbReference>
<dbReference type="Proteomes" id="UP001055111">
    <property type="component" value="Unassembled WGS sequence"/>
</dbReference>
<accession>A0AA37I712</accession>
<protein>
    <submittedName>
        <fullName evidence="2">Uncharacterized protein</fullName>
    </submittedName>
</protein>
<feature type="region of interest" description="Disordered" evidence="1">
    <location>
        <begin position="1"/>
        <end position="27"/>
    </location>
</feature>
<reference evidence="2" key="1">
    <citation type="submission" date="2022-09" db="EMBL/GenBank/DDBJ databases">
        <title>Isolation and characterization of 3-chlorobenzoate degrading bacteria from soils in Shizuoka.</title>
        <authorList>
            <person name="Ifat A."/>
            <person name="Ogawa N."/>
            <person name="Kimbara K."/>
            <person name="Moriuchi R."/>
            <person name="Dohra H."/>
            <person name="Shintani M."/>
        </authorList>
    </citation>
    <scope>NUCLEOTIDE SEQUENCE</scope>
    <source>
        <strain evidence="2">19CS4-2</strain>
    </source>
</reference>
<comment type="caution">
    <text evidence="2">The sequence shown here is derived from an EMBL/GenBank/DDBJ whole genome shotgun (WGS) entry which is preliminary data.</text>
</comment>
<dbReference type="EMBL" id="BPUS01000002">
    <property type="protein sequence ID" value="GJH24501.1"/>
    <property type="molecule type" value="Genomic_DNA"/>
</dbReference>
<evidence type="ECO:0000256" key="1">
    <source>
        <dbReference type="SAM" id="MobiDB-lite"/>
    </source>
</evidence>
<gene>
    <name evidence="2" type="ORF">CBA19CS42_08315</name>
</gene>
<evidence type="ECO:0000313" key="3">
    <source>
        <dbReference type="Proteomes" id="UP001055111"/>
    </source>
</evidence>
<dbReference type="AlphaFoldDB" id="A0AA37I712"/>
<sequence length="241" mass="26924">MDESKTEGATAERDGRKIADSVRKNGSDEDRWKSFILFSDSRGPKDLSLSLVKSEGFSMRLEPRAGLLHFQKGGLHQAFAIAAPARASDIWAKQELCPNYGIQVLTASSSSAVFVKYCQPFTDPSGKNSTSEEYYLYDVKTATILALWFSATGDNSIPGPFVKPWPTVKRDANGYEINWKFRDATNRSLRDIVMRNRYNFESNGKTKSFHLKCRDLISSPNSDGDMCDGPANLKLMLNEGR</sequence>